<dbReference type="Proteomes" id="UP000199116">
    <property type="component" value="Unassembled WGS sequence"/>
</dbReference>
<gene>
    <name evidence="1" type="ORF">SAMN04488033_12334</name>
</gene>
<accession>A0A1I2NM28</accession>
<organism evidence="1 2">
    <name type="scientific">Salegentibacter agarivorans</name>
    <dbReference type="NCBI Taxonomy" id="345907"/>
    <lineage>
        <taxon>Bacteria</taxon>
        <taxon>Pseudomonadati</taxon>
        <taxon>Bacteroidota</taxon>
        <taxon>Flavobacteriia</taxon>
        <taxon>Flavobacteriales</taxon>
        <taxon>Flavobacteriaceae</taxon>
        <taxon>Salegentibacter</taxon>
    </lineage>
</organism>
<keyword evidence="2" id="KW-1185">Reference proteome</keyword>
<evidence type="ECO:0000313" key="1">
    <source>
        <dbReference type="EMBL" id="SFG04892.1"/>
    </source>
</evidence>
<dbReference type="Pfam" id="PF20365">
    <property type="entry name" value="DUF6660"/>
    <property type="match status" value="1"/>
</dbReference>
<reference evidence="2" key="1">
    <citation type="submission" date="2016-10" db="EMBL/GenBank/DDBJ databases">
        <authorList>
            <person name="Varghese N."/>
            <person name="Submissions S."/>
        </authorList>
    </citation>
    <scope>NUCLEOTIDE SEQUENCE [LARGE SCALE GENOMIC DNA]</scope>
    <source>
        <strain evidence="2">DSM 23515</strain>
    </source>
</reference>
<sequence length="126" mass="13962">MTDIIKNNLPSQEFLTFENMKILATFLGIFCLLVSAYPCCIGDDCESASEIKISENQDQQNDDCALCSPFISCGSCTGFIPNTDEIVTVPDLHPIPFSNLFGLTFKSVEADYAERVWQPPKQVIIS</sequence>
<dbReference type="EMBL" id="FOOH01000023">
    <property type="protein sequence ID" value="SFG04892.1"/>
    <property type="molecule type" value="Genomic_DNA"/>
</dbReference>
<dbReference type="InterPro" id="IPR046601">
    <property type="entry name" value="DUF6660"/>
</dbReference>
<dbReference type="RefSeq" id="WP_075327695.1">
    <property type="nucleotide sequence ID" value="NZ_FOOH01000023.1"/>
</dbReference>
<proteinExistence type="predicted"/>
<name>A0A1I2NM28_9FLAO</name>
<dbReference type="AlphaFoldDB" id="A0A1I2NM28"/>
<protein>
    <submittedName>
        <fullName evidence="1">Uncharacterized protein</fullName>
    </submittedName>
</protein>
<evidence type="ECO:0000313" key="2">
    <source>
        <dbReference type="Proteomes" id="UP000199116"/>
    </source>
</evidence>